<dbReference type="PANTHER" id="PTHR11552:SF147">
    <property type="entry name" value="CHOLINE DEHYDROGENASE, MITOCHONDRIAL"/>
    <property type="match status" value="1"/>
</dbReference>
<protein>
    <submittedName>
        <fullName evidence="6">GMC family oxidoreductase</fullName>
    </submittedName>
</protein>
<dbReference type="InterPro" id="IPR036188">
    <property type="entry name" value="FAD/NAD-bd_sf"/>
</dbReference>
<evidence type="ECO:0000256" key="2">
    <source>
        <dbReference type="ARBA" id="ARBA00010790"/>
    </source>
</evidence>
<evidence type="ECO:0000313" key="7">
    <source>
        <dbReference type="Proteomes" id="UP001604282"/>
    </source>
</evidence>
<dbReference type="PIRSF" id="PIRSF000137">
    <property type="entry name" value="Alcohol_oxidase"/>
    <property type="match status" value="1"/>
</dbReference>
<comment type="caution">
    <text evidence="6">The sequence shown here is derived from an EMBL/GenBank/DDBJ whole genome shotgun (WGS) entry which is preliminary data.</text>
</comment>
<dbReference type="Proteomes" id="UP001604282">
    <property type="component" value="Unassembled WGS sequence"/>
</dbReference>
<organism evidence="6 7">
    <name type="scientific">Streptomyces omiyaensis</name>
    <dbReference type="NCBI Taxonomy" id="68247"/>
    <lineage>
        <taxon>Bacteria</taxon>
        <taxon>Bacillati</taxon>
        <taxon>Actinomycetota</taxon>
        <taxon>Actinomycetes</taxon>
        <taxon>Kitasatosporales</taxon>
        <taxon>Streptomycetaceae</taxon>
        <taxon>Streptomyces</taxon>
    </lineage>
</organism>
<comment type="cofactor">
    <cofactor evidence="1">
        <name>FAD</name>
        <dbReference type="ChEBI" id="CHEBI:57692"/>
    </cofactor>
</comment>
<dbReference type="RefSeq" id="WP_189847171.1">
    <property type="nucleotide sequence ID" value="NZ_BMVV01000001.1"/>
</dbReference>
<dbReference type="Pfam" id="PF00732">
    <property type="entry name" value="GMC_oxred_N"/>
    <property type="match status" value="1"/>
</dbReference>
<dbReference type="InterPro" id="IPR007867">
    <property type="entry name" value="GMC_OxRtase_C"/>
</dbReference>
<reference evidence="6 7" key="1">
    <citation type="submission" date="2024-10" db="EMBL/GenBank/DDBJ databases">
        <title>The Natural Products Discovery Center: Release of the First 8490 Sequenced Strains for Exploring Actinobacteria Biosynthetic Diversity.</title>
        <authorList>
            <person name="Kalkreuter E."/>
            <person name="Kautsar S.A."/>
            <person name="Yang D."/>
            <person name="Bader C.D."/>
            <person name="Teijaro C.N."/>
            <person name="Fluegel L."/>
            <person name="Davis C.M."/>
            <person name="Simpson J.R."/>
            <person name="Lauterbach L."/>
            <person name="Steele A.D."/>
            <person name="Gui C."/>
            <person name="Meng S."/>
            <person name="Li G."/>
            <person name="Viehrig K."/>
            <person name="Ye F."/>
            <person name="Su P."/>
            <person name="Kiefer A.F."/>
            <person name="Nichols A."/>
            <person name="Cepeda A.J."/>
            <person name="Yan W."/>
            <person name="Fan B."/>
            <person name="Jiang Y."/>
            <person name="Adhikari A."/>
            <person name="Zheng C.-J."/>
            <person name="Schuster L."/>
            <person name="Cowan T.M."/>
            <person name="Smanski M.J."/>
            <person name="Chevrette M.G."/>
            <person name="De Carvalho L.P.S."/>
            <person name="Shen B."/>
        </authorList>
    </citation>
    <scope>NUCLEOTIDE SEQUENCE [LARGE SCALE GENOMIC DNA]</scope>
    <source>
        <strain evidence="6 7">NPDC048229</strain>
    </source>
</reference>
<dbReference type="PROSITE" id="PS00624">
    <property type="entry name" value="GMC_OXRED_2"/>
    <property type="match status" value="1"/>
</dbReference>
<dbReference type="Pfam" id="PF05199">
    <property type="entry name" value="GMC_oxred_C"/>
    <property type="match status" value="1"/>
</dbReference>
<dbReference type="Gene3D" id="3.50.50.60">
    <property type="entry name" value="FAD/NAD(P)-binding domain"/>
    <property type="match status" value="1"/>
</dbReference>
<gene>
    <name evidence="6" type="ORF">ACGFYS_06860</name>
</gene>
<sequence>MTEAFDFVVVGGGTAGLVTAARLSELPDVSVLVLEAGSAKDDPLIEVPELWSQTNLSEFDWSYLTEPQAAMGGETVYSAAGRGLGGSSGIYHMIHNRGRDADYDSWAYGGAAGWSSRDVLPYLRRIENQEDGTNPTAGLGGPINVVNAGDEGNPVSQAFVDGCVELGYPQVADVNVDYFGVGWHHLDITPDGKRGGVRTGYYEPARDRANLTVRAEATATRLLFEGTRCVGVEYVHEGTLKSVRADREVVLSSGAIESPKLLLLSGIGDPKQLAEFGIDVVADLPGVGENYQNHPLVIGPTGYMEKPGPTEGVINEPVLFWGSEPGLLAPDLELWFLPRAPWGEKLIEKLVEWKATGSVSSVHEQDHVDPHLVIMLPAVVRPLSRGWIRLRSADPLARPRVNPNFYAERADLVRATDCTEIAREVFRTKAFTSQWGVKEVAPGPDVRTRAELETWVSRNTGSYHHYSGTCKMGIDELSVVDSRLRVHGIQGLRVADTSIMPTIVSAHTHTTAVMIGERAADFIKNDLAAA</sequence>
<comment type="similarity">
    <text evidence="2">Belongs to the GMC oxidoreductase family.</text>
</comment>
<feature type="domain" description="Glucose-methanol-choline oxidoreductase N-terminal" evidence="5">
    <location>
        <begin position="254"/>
        <end position="268"/>
    </location>
</feature>
<keyword evidence="3" id="KW-0285">Flavoprotein</keyword>
<keyword evidence="4" id="KW-0274">FAD</keyword>
<evidence type="ECO:0000256" key="1">
    <source>
        <dbReference type="ARBA" id="ARBA00001974"/>
    </source>
</evidence>
<name>A0ABW7BMB0_9ACTN</name>
<dbReference type="InterPro" id="IPR000172">
    <property type="entry name" value="GMC_OxRdtase_N"/>
</dbReference>
<evidence type="ECO:0000256" key="3">
    <source>
        <dbReference type="ARBA" id="ARBA00022630"/>
    </source>
</evidence>
<evidence type="ECO:0000259" key="5">
    <source>
        <dbReference type="PROSITE" id="PS00624"/>
    </source>
</evidence>
<evidence type="ECO:0000256" key="4">
    <source>
        <dbReference type="ARBA" id="ARBA00022827"/>
    </source>
</evidence>
<proteinExistence type="inferred from homology"/>
<dbReference type="InterPro" id="IPR012132">
    <property type="entry name" value="GMC_OxRdtase"/>
</dbReference>
<dbReference type="EMBL" id="JBICZW010000003">
    <property type="protein sequence ID" value="MFG3188644.1"/>
    <property type="molecule type" value="Genomic_DNA"/>
</dbReference>
<evidence type="ECO:0000313" key="6">
    <source>
        <dbReference type="EMBL" id="MFG3188644.1"/>
    </source>
</evidence>
<dbReference type="Gene3D" id="3.30.560.10">
    <property type="entry name" value="Glucose Oxidase, domain 3"/>
    <property type="match status" value="1"/>
</dbReference>
<accession>A0ABW7BMB0</accession>
<dbReference type="SUPFAM" id="SSF51905">
    <property type="entry name" value="FAD/NAD(P)-binding domain"/>
    <property type="match status" value="1"/>
</dbReference>
<keyword evidence="7" id="KW-1185">Reference proteome</keyword>
<dbReference type="PANTHER" id="PTHR11552">
    <property type="entry name" value="GLUCOSE-METHANOL-CHOLINE GMC OXIDOREDUCTASE"/>
    <property type="match status" value="1"/>
</dbReference>
<dbReference type="SUPFAM" id="SSF54373">
    <property type="entry name" value="FAD-linked reductases, C-terminal domain"/>
    <property type="match status" value="1"/>
</dbReference>